<evidence type="ECO:0000313" key="1">
    <source>
        <dbReference type="EMBL" id="MFK2916197.1"/>
    </source>
</evidence>
<dbReference type="RefSeq" id="WP_379984852.1">
    <property type="nucleotide sequence ID" value="NZ_JADIKD010000006.1"/>
</dbReference>
<keyword evidence="2" id="KW-1185">Reference proteome</keyword>
<reference evidence="1 2" key="1">
    <citation type="submission" date="2020-10" db="EMBL/GenBank/DDBJ databases">
        <title>Phylogeny of dyella-like bacteria.</title>
        <authorList>
            <person name="Fu J."/>
        </authorList>
    </citation>
    <scope>NUCLEOTIDE SEQUENCE [LARGE SCALE GENOMIC DNA]</scope>
    <source>
        <strain evidence="1 2">BB4</strain>
    </source>
</reference>
<accession>A0ABW8JZV7</accession>
<dbReference type="EMBL" id="JADIKD010000006">
    <property type="protein sequence ID" value="MFK2916197.1"/>
    <property type="molecule type" value="Genomic_DNA"/>
</dbReference>
<sequence>MSAQLQPLAEPLLEATRRLIGALQQEPSTELRLVLAKRLVRQLGDDAYPVFLKILLIVAESEDLPAKQLVADLLAAAAQRMDLPSGQLSAWGSSARTESDDMPAFSPMNRRRLLGPLEYLTVWHCQQTQRPMLEEALYADAMRKLLALFDLNPQLRALYASKLGSDAGSELEGTYTRDTRDILSRLAQRWQREGSTPDDVVRAALRGDPSGGPVPPGWIVHRL</sequence>
<comment type="caution">
    <text evidence="1">The sequence shown here is derived from an EMBL/GenBank/DDBJ whole genome shotgun (WGS) entry which is preliminary data.</text>
</comment>
<proteinExistence type="predicted"/>
<name>A0ABW8JZV7_9GAMM</name>
<protein>
    <submittedName>
        <fullName evidence="1">Uncharacterized protein</fullName>
    </submittedName>
</protein>
<organism evidence="1 2">
    <name type="scientific">Dyella koreensis</name>
    <dbReference type="NCBI Taxonomy" id="311235"/>
    <lineage>
        <taxon>Bacteria</taxon>
        <taxon>Pseudomonadati</taxon>
        <taxon>Pseudomonadota</taxon>
        <taxon>Gammaproteobacteria</taxon>
        <taxon>Lysobacterales</taxon>
        <taxon>Rhodanobacteraceae</taxon>
        <taxon>Dyella</taxon>
    </lineage>
</organism>
<dbReference type="Proteomes" id="UP001620408">
    <property type="component" value="Unassembled WGS sequence"/>
</dbReference>
<gene>
    <name evidence="1" type="ORF">ISS97_02885</name>
</gene>
<evidence type="ECO:0000313" key="2">
    <source>
        <dbReference type="Proteomes" id="UP001620408"/>
    </source>
</evidence>